<dbReference type="InterPro" id="IPR007855">
    <property type="entry name" value="RDRP"/>
</dbReference>
<dbReference type="Proteomes" id="UP000019132">
    <property type="component" value="Unassembled WGS sequence"/>
</dbReference>
<dbReference type="PANTHER" id="PTHR23079:SF55">
    <property type="entry name" value="RNA-DIRECTED RNA POLYMERASE"/>
    <property type="match status" value="1"/>
</dbReference>
<dbReference type="STRING" id="431595.K3WPH3"/>
<dbReference type="InParanoid" id="K3WPH3"/>
<keyword evidence="1" id="KW-0696">RNA-directed RNA polymerase</keyword>
<feature type="domain" description="RDRP core" evidence="2">
    <location>
        <begin position="151"/>
        <end position="290"/>
    </location>
</feature>
<dbReference type="Pfam" id="PF05183">
    <property type="entry name" value="RdRP"/>
    <property type="match status" value="1"/>
</dbReference>
<organism evidence="3 4">
    <name type="scientific">Globisporangium ultimum (strain ATCC 200006 / CBS 805.95 / DAOM BR144)</name>
    <name type="common">Pythium ultimum</name>
    <dbReference type="NCBI Taxonomy" id="431595"/>
    <lineage>
        <taxon>Eukaryota</taxon>
        <taxon>Sar</taxon>
        <taxon>Stramenopiles</taxon>
        <taxon>Oomycota</taxon>
        <taxon>Peronosporomycetes</taxon>
        <taxon>Pythiales</taxon>
        <taxon>Pythiaceae</taxon>
        <taxon>Globisporangium</taxon>
    </lineage>
</organism>
<accession>K3WPH3</accession>
<comment type="similarity">
    <text evidence="1">Belongs to the RdRP family.</text>
</comment>
<comment type="catalytic activity">
    <reaction evidence="1">
        <text>RNA(n) + a ribonucleoside 5'-triphosphate = RNA(n+1) + diphosphate</text>
        <dbReference type="Rhea" id="RHEA:21248"/>
        <dbReference type="Rhea" id="RHEA-COMP:14527"/>
        <dbReference type="Rhea" id="RHEA-COMP:17342"/>
        <dbReference type="ChEBI" id="CHEBI:33019"/>
        <dbReference type="ChEBI" id="CHEBI:61557"/>
        <dbReference type="ChEBI" id="CHEBI:140395"/>
        <dbReference type="EC" id="2.7.7.48"/>
    </reaction>
</comment>
<keyword evidence="4" id="KW-1185">Reference proteome</keyword>
<evidence type="ECO:0000313" key="3">
    <source>
        <dbReference type="EnsemblProtists" id="PYU1_T006865"/>
    </source>
</evidence>
<reference evidence="4" key="1">
    <citation type="journal article" date="2010" name="Genome Biol.">
        <title>Genome sequence of the necrotrophic plant pathogen Pythium ultimum reveals original pathogenicity mechanisms and effector repertoire.</title>
        <authorList>
            <person name="Levesque C.A."/>
            <person name="Brouwer H."/>
            <person name="Cano L."/>
            <person name="Hamilton J.P."/>
            <person name="Holt C."/>
            <person name="Huitema E."/>
            <person name="Raffaele S."/>
            <person name="Robideau G.P."/>
            <person name="Thines M."/>
            <person name="Win J."/>
            <person name="Zerillo M.M."/>
            <person name="Beakes G.W."/>
            <person name="Boore J.L."/>
            <person name="Busam D."/>
            <person name="Dumas B."/>
            <person name="Ferriera S."/>
            <person name="Fuerstenberg S.I."/>
            <person name="Gachon C.M."/>
            <person name="Gaulin E."/>
            <person name="Govers F."/>
            <person name="Grenville-Briggs L."/>
            <person name="Horner N."/>
            <person name="Hostetler J."/>
            <person name="Jiang R.H."/>
            <person name="Johnson J."/>
            <person name="Krajaejun T."/>
            <person name="Lin H."/>
            <person name="Meijer H.J."/>
            <person name="Moore B."/>
            <person name="Morris P."/>
            <person name="Phuntmart V."/>
            <person name="Puiu D."/>
            <person name="Shetty J."/>
            <person name="Stajich J.E."/>
            <person name="Tripathy S."/>
            <person name="Wawra S."/>
            <person name="van West P."/>
            <person name="Whitty B.R."/>
            <person name="Coutinho P.M."/>
            <person name="Henrissat B."/>
            <person name="Martin F."/>
            <person name="Thomas P.D."/>
            <person name="Tyler B.M."/>
            <person name="De Vries R.P."/>
            <person name="Kamoun S."/>
            <person name="Yandell M."/>
            <person name="Tisserat N."/>
            <person name="Buell C.R."/>
        </authorList>
    </citation>
    <scope>NUCLEOTIDE SEQUENCE</scope>
    <source>
        <strain evidence="4">DAOM:BR144</strain>
    </source>
</reference>
<dbReference type="HOGENOM" id="CLU_932165_0_0_1"/>
<dbReference type="EC" id="2.7.7.48" evidence="1"/>
<evidence type="ECO:0000313" key="4">
    <source>
        <dbReference type="Proteomes" id="UP000019132"/>
    </source>
</evidence>
<dbReference type="VEuPathDB" id="FungiDB:PYU1_G006851"/>
<evidence type="ECO:0000256" key="1">
    <source>
        <dbReference type="RuleBase" id="RU363098"/>
    </source>
</evidence>
<proteinExistence type="inferred from homology"/>
<dbReference type="InterPro" id="IPR057596">
    <property type="entry name" value="RDRP_core"/>
</dbReference>
<dbReference type="eggNOG" id="KOG0988">
    <property type="taxonomic scope" value="Eukaryota"/>
</dbReference>
<dbReference type="AlphaFoldDB" id="K3WPH3"/>
<dbReference type="EMBL" id="GL376635">
    <property type="status" value="NOT_ANNOTATED_CDS"/>
    <property type="molecule type" value="Genomic_DNA"/>
</dbReference>
<dbReference type="PANTHER" id="PTHR23079">
    <property type="entry name" value="RNA-DEPENDENT RNA POLYMERASE"/>
    <property type="match status" value="1"/>
</dbReference>
<dbReference type="GO" id="GO:0030422">
    <property type="term" value="P:siRNA processing"/>
    <property type="evidence" value="ECO:0007669"/>
    <property type="project" value="TreeGrafter"/>
</dbReference>
<reference evidence="4" key="2">
    <citation type="submission" date="2010-04" db="EMBL/GenBank/DDBJ databases">
        <authorList>
            <person name="Buell R."/>
            <person name="Hamilton J."/>
            <person name="Hostetler J."/>
        </authorList>
    </citation>
    <scope>NUCLEOTIDE SEQUENCE [LARGE SCALE GENOMIC DNA]</scope>
    <source>
        <strain evidence="4">DAOM:BR144</strain>
    </source>
</reference>
<name>K3WPH3_GLOUD</name>
<sequence>MAIRLDLRQLSDQVVWFDAASSNAGIEAWQMRLLLMKLGIEVRDSQVSIVEHDDHTSQVQPRPEFTFDVAYAYHCFQSRVSYFTNGFLDPDFHKILSGLDHGVQEKALLAFHPSLKSGDMVDRFHEYINDEWTTLKELSLKREDVVYKVVVTPTRVLFRPPESAPSNRVFRHFGAQNFMYVYFRDENLDRLEYSNVEIVKRLRSVMTRGIYVDNVVDGPCLFQFLGSSLSQMRNSSCVFTSLDPNVVRSWVGDLSAIHSPAKYLKRLSQAFSSTKPAFHKIWSLISSMADLSSQTAAVK</sequence>
<keyword evidence="1" id="KW-0694">RNA-binding</keyword>
<evidence type="ECO:0000259" key="2">
    <source>
        <dbReference type="Pfam" id="PF05183"/>
    </source>
</evidence>
<dbReference type="GO" id="GO:0003723">
    <property type="term" value="F:RNA binding"/>
    <property type="evidence" value="ECO:0007669"/>
    <property type="project" value="UniProtKB-KW"/>
</dbReference>
<protein>
    <recommendedName>
        <fullName evidence="1">RNA-dependent RNA polymerase</fullName>
        <ecNumber evidence="1">2.7.7.48</ecNumber>
    </recommendedName>
</protein>
<dbReference type="EnsemblProtists" id="PYU1_T006865">
    <property type="protein sequence ID" value="PYU1_T006865"/>
    <property type="gene ID" value="PYU1_G006851"/>
</dbReference>
<reference evidence="3" key="3">
    <citation type="submission" date="2015-02" db="UniProtKB">
        <authorList>
            <consortium name="EnsemblProtists"/>
        </authorList>
    </citation>
    <scope>IDENTIFICATION</scope>
    <source>
        <strain evidence="3">DAOM BR144</strain>
    </source>
</reference>
<keyword evidence="1" id="KW-0548">Nucleotidyltransferase</keyword>
<dbReference type="GO" id="GO:0003968">
    <property type="term" value="F:RNA-directed RNA polymerase activity"/>
    <property type="evidence" value="ECO:0007669"/>
    <property type="project" value="UniProtKB-KW"/>
</dbReference>
<keyword evidence="1" id="KW-0808">Transferase</keyword>
<dbReference type="GO" id="GO:0031380">
    <property type="term" value="C:nuclear RNA-directed RNA polymerase complex"/>
    <property type="evidence" value="ECO:0007669"/>
    <property type="project" value="TreeGrafter"/>
</dbReference>